<proteinExistence type="predicted"/>
<dbReference type="InterPro" id="IPR010662">
    <property type="entry name" value="RBBP9/YdeN"/>
</dbReference>
<gene>
    <name evidence="1" type="ORF">JI746_03190</name>
</gene>
<sequence>MATSSPATVLLVPGLRDHVEDHWQTLLAARLPRAFMVPPMGRDDLDLEARMTVVEHAARSIEGPIVIVAHSAGVMVVVHWALRTLCAVQGALLVTPPDFEKPLPAGYPQATALREHGWLPVPRQPLPFPGIVAASRNDPLAAFSRVGELARDWGAALVDLGPVGHLNPASGFGPWHAADELLARLGARAS</sequence>
<dbReference type="InterPro" id="IPR029058">
    <property type="entry name" value="AB_hydrolase_fold"/>
</dbReference>
<evidence type="ECO:0000313" key="2">
    <source>
        <dbReference type="Proteomes" id="UP000622707"/>
    </source>
</evidence>
<dbReference type="EMBL" id="JAEQND010000002">
    <property type="protein sequence ID" value="MBL0424101.1"/>
    <property type="molecule type" value="Genomic_DNA"/>
</dbReference>
<dbReference type="Proteomes" id="UP000622707">
    <property type="component" value="Unassembled WGS sequence"/>
</dbReference>
<protein>
    <submittedName>
        <fullName evidence="1">Alpha/beta hydrolase</fullName>
    </submittedName>
</protein>
<comment type="caution">
    <text evidence="1">The sequence shown here is derived from an EMBL/GenBank/DDBJ whole genome shotgun (WGS) entry which is preliminary data.</text>
</comment>
<dbReference type="Gene3D" id="3.40.50.1820">
    <property type="entry name" value="alpha/beta hydrolase"/>
    <property type="match status" value="1"/>
</dbReference>
<evidence type="ECO:0000313" key="1">
    <source>
        <dbReference type="EMBL" id="MBL0424101.1"/>
    </source>
</evidence>
<organism evidence="1 2">
    <name type="scientific">Ramlibacter alkalitolerans</name>
    <dbReference type="NCBI Taxonomy" id="2039631"/>
    <lineage>
        <taxon>Bacteria</taxon>
        <taxon>Pseudomonadati</taxon>
        <taxon>Pseudomonadota</taxon>
        <taxon>Betaproteobacteria</taxon>
        <taxon>Burkholderiales</taxon>
        <taxon>Comamonadaceae</taxon>
        <taxon>Ramlibacter</taxon>
    </lineage>
</organism>
<dbReference type="SUPFAM" id="SSF53474">
    <property type="entry name" value="alpha/beta-Hydrolases"/>
    <property type="match status" value="1"/>
</dbReference>
<name>A0ABS1JJ25_9BURK</name>
<accession>A0ABS1JJ25</accession>
<keyword evidence="1" id="KW-0378">Hydrolase</keyword>
<dbReference type="GO" id="GO:0016787">
    <property type="term" value="F:hydrolase activity"/>
    <property type="evidence" value="ECO:0007669"/>
    <property type="project" value="UniProtKB-KW"/>
</dbReference>
<reference evidence="1 2" key="1">
    <citation type="journal article" date="2017" name="Int. J. Syst. Evol. Microbiol.">
        <title>Ramlibacter alkalitolerans sp. nov., alkali-tolerant bacterium isolated from soil of ginseng.</title>
        <authorList>
            <person name="Lee D.H."/>
            <person name="Cha C.J."/>
        </authorList>
    </citation>
    <scope>NUCLEOTIDE SEQUENCE [LARGE SCALE GENOMIC DNA]</scope>
    <source>
        <strain evidence="1 2">KACC 19305</strain>
    </source>
</reference>
<dbReference type="RefSeq" id="WP_201687352.1">
    <property type="nucleotide sequence ID" value="NZ_JAEQND010000002.1"/>
</dbReference>
<dbReference type="Pfam" id="PF06821">
    <property type="entry name" value="Ser_hydrolase"/>
    <property type="match status" value="1"/>
</dbReference>
<keyword evidence="2" id="KW-1185">Reference proteome</keyword>